<evidence type="ECO:0000256" key="4">
    <source>
        <dbReference type="ARBA" id="ARBA00022664"/>
    </source>
</evidence>
<evidence type="ECO:0000256" key="1">
    <source>
        <dbReference type="ARBA" id="ARBA00004123"/>
    </source>
</evidence>
<keyword evidence="6" id="KW-0508">mRNA splicing</keyword>
<accession>A0A0M9WG26</accession>
<evidence type="ECO:0000313" key="11">
    <source>
        <dbReference type="EMBL" id="KOS43509.1"/>
    </source>
</evidence>
<gene>
    <name evidence="11" type="ORF">ACN38_g5579</name>
</gene>
<evidence type="ECO:0000259" key="10">
    <source>
        <dbReference type="Pfam" id="PF08799"/>
    </source>
</evidence>
<protein>
    <recommendedName>
        <fullName evidence="3">Pre-mRNA-splicing factor 18</fullName>
    </recommendedName>
</protein>
<evidence type="ECO:0000256" key="7">
    <source>
        <dbReference type="ARBA" id="ARBA00023242"/>
    </source>
</evidence>
<dbReference type="SUPFAM" id="SSF158230">
    <property type="entry name" value="PRP4-like"/>
    <property type="match status" value="1"/>
</dbReference>
<dbReference type="GO" id="GO:0046540">
    <property type="term" value="C:U4/U6 x U5 tri-snRNP complex"/>
    <property type="evidence" value="ECO:0007669"/>
    <property type="project" value="TreeGrafter"/>
</dbReference>
<dbReference type="Pfam" id="PF08799">
    <property type="entry name" value="PRP4"/>
    <property type="match status" value="1"/>
</dbReference>
<comment type="caution">
    <text evidence="11">The sequence shown here is derived from an EMBL/GenBank/DDBJ whole genome shotgun (WGS) entry which is preliminary data.</text>
</comment>
<name>A0A0M9WG26_9EURO</name>
<dbReference type="Pfam" id="PF02840">
    <property type="entry name" value="Prp18"/>
    <property type="match status" value="1"/>
</dbReference>
<dbReference type="OrthoDB" id="10261918at2759"/>
<feature type="region of interest" description="Disordered" evidence="8">
    <location>
        <begin position="1"/>
        <end position="133"/>
    </location>
</feature>
<dbReference type="SUPFAM" id="SSF47938">
    <property type="entry name" value="Functional domain of the splicing factor Prp18"/>
    <property type="match status" value="1"/>
</dbReference>
<comment type="subcellular location">
    <subcellularLocation>
        <location evidence="1">Nucleus</location>
    </subcellularLocation>
</comment>
<dbReference type="Proteomes" id="UP000037696">
    <property type="component" value="Unassembled WGS sequence"/>
</dbReference>
<dbReference type="InterPro" id="IPR039979">
    <property type="entry name" value="PRPF18"/>
</dbReference>
<evidence type="ECO:0000256" key="8">
    <source>
        <dbReference type="SAM" id="MobiDB-lite"/>
    </source>
</evidence>
<dbReference type="InterPro" id="IPR036285">
    <property type="entry name" value="PRP4-like_sf"/>
</dbReference>
<proteinExistence type="inferred from homology"/>
<feature type="domain" description="Pre-mRNA processing factor 4 (PRP4)-like" evidence="10">
    <location>
        <begin position="140"/>
        <end position="167"/>
    </location>
</feature>
<feature type="compositionally biased region" description="Basic and acidic residues" evidence="8">
    <location>
        <begin position="56"/>
        <end position="109"/>
    </location>
</feature>
<dbReference type="EMBL" id="LHQQ01000079">
    <property type="protein sequence ID" value="KOS43509.1"/>
    <property type="molecule type" value="Genomic_DNA"/>
</dbReference>
<keyword evidence="4" id="KW-0507">mRNA processing</keyword>
<keyword evidence="12" id="KW-1185">Reference proteome</keyword>
<reference evidence="11 12" key="1">
    <citation type="submission" date="2015-08" db="EMBL/GenBank/DDBJ databases">
        <title>Genome sequencing of Penicillium nordicum.</title>
        <authorList>
            <person name="Nguyen H.D."/>
            <person name="Seifert K.A."/>
        </authorList>
    </citation>
    <scope>NUCLEOTIDE SEQUENCE [LARGE SCALE GENOMIC DNA]</scope>
    <source>
        <strain evidence="11 12">DAOMC 185683</strain>
    </source>
</reference>
<dbReference type="STRING" id="229535.A0A0M9WG26"/>
<dbReference type="GO" id="GO:0071021">
    <property type="term" value="C:U2-type post-spliceosomal complex"/>
    <property type="evidence" value="ECO:0007669"/>
    <property type="project" value="TreeGrafter"/>
</dbReference>
<dbReference type="FunFam" id="1.20.940.10:FF:000008">
    <property type="entry name" value="Related to potassium channel regulatory factor"/>
    <property type="match status" value="1"/>
</dbReference>
<sequence>MDFAALMSKEISKAKGSDSSKPSAKDTEKGSPAVPTKKYLRRADVEAARIEAYNEEQERLAREREERMANKRKLEDEEADRNREREEKKRRLAEESKTRREAEERAKERERRRRLGLPDLPEDTPADGDEEEDIEEEELVAKLREMNAPIQLFGEDYRARLRRYRRLVQRAAVPKKKVTDGPIPTTLEPVSGGQMIIPAEIPKDQENRLFLFRQLGSYFNMVLSEWELALAKRDVSVRESFQGKQAFNAMTQSRENMTPLFRLFEKSELEDGLLEPIVEIVHKAQQRRYVDANDAYLRVSIGKAAWPIGVTMVGIHERSAREKLHQSDQQAHILSDEITRKYLQSIKRCLSFAQVRWPPEDQLQMMEHLTTRPKDHKDNRNVRVAAAVYILGPRLCSGPQVAPEVLF</sequence>
<evidence type="ECO:0000256" key="3">
    <source>
        <dbReference type="ARBA" id="ARBA00018242"/>
    </source>
</evidence>
<evidence type="ECO:0000256" key="5">
    <source>
        <dbReference type="ARBA" id="ARBA00022728"/>
    </source>
</evidence>
<evidence type="ECO:0000259" key="9">
    <source>
        <dbReference type="Pfam" id="PF02840"/>
    </source>
</evidence>
<evidence type="ECO:0000313" key="12">
    <source>
        <dbReference type="Proteomes" id="UP000037696"/>
    </source>
</evidence>
<dbReference type="InterPro" id="IPR014906">
    <property type="entry name" value="PRP4-like"/>
</dbReference>
<organism evidence="11 12">
    <name type="scientific">Penicillium nordicum</name>
    <dbReference type="NCBI Taxonomy" id="229535"/>
    <lineage>
        <taxon>Eukaryota</taxon>
        <taxon>Fungi</taxon>
        <taxon>Dikarya</taxon>
        <taxon>Ascomycota</taxon>
        <taxon>Pezizomycotina</taxon>
        <taxon>Eurotiomycetes</taxon>
        <taxon>Eurotiomycetidae</taxon>
        <taxon>Eurotiales</taxon>
        <taxon>Aspergillaceae</taxon>
        <taxon>Penicillium</taxon>
    </lineage>
</organism>
<dbReference type="GO" id="GO:0000350">
    <property type="term" value="P:generation of catalytic spliceosome for second transesterification step"/>
    <property type="evidence" value="ECO:0007669"/>
    <property type="project" value="TreeGrafter"/>
</dbReference>
<feature type="compositionally biased region" description="Basic and acidic residues" evidence="8">
    <location>
        <begin position="10"/>
        <end position="29"/>
    </location>
</feature>
<dbReference type="PANTHER" id="PTHR13007:SF19">
    <property type="entry name" value="PRE-MRNA-SPLICING FACTOR 18"/>
    <property type="match status" value="1"/>
</dbReference>
<dbReference type="PANTHER" id="PTHR13007">
    <property type="entry name" value="PRE-MRNA SPLICING FACTOR-RELATED"/>
    <property type="match status" value="1"/>
</dbReference>
<keyword evidence="7" id="KW-0539">Nucleus</keyword>
<dbReference type="InterPro" id="IPR004098">
    <property type="entry name" value="Prp18"/>
</dbReference>
<dbReference type="Gene3D" id="1.20.940.10">
    <property type="entry name" value="Functional domain of the splicing factor Prp18"/>
    <property type="match status" value="1"/>
</dbReference>
<dbReference type="GO" id="GO:0005682">
    <property type="term" value="C:U5 snRNP"/>
    <property type="evidence" value="ECO:0007669"/>
    <property type="project" value="TreeGrafter"/>
</dbReference>
<keyword evidence="5" id="KW-0747">Spliceosome</keyword>
<feature type="compositionally biased region" description="Acidic residues" evidence="8">
    <location>
        <begin position="120"/>
        <end position="133"/>
    </location>
</feature>
<evidence type="ECO:0000256" key="2">
    <source>
        <dbReference type="ARBA" id="ARBA00008137"/>
    </source>
</evidence>
<dbReference type="AlphaFoldDB" id="A0A0M9WG26"/>
<comment type="similarity">
    <text evidence="2">Belongs to the PRP18 family.</text>
</comment>
<feature type="domain" description="Prp18" evidence="9">
    <location>
        <begin position="217"/>
        <end position="358"/>
    </location>
</feature>
<evidence type="ECO:0000256" key="6">
    <source>
        <dbReference type="ARBA" id="ARBA00023187"/>
    </source>
</evidence>